<keyword evidence="5" id="KW-0378">Hydrolase</keyword>
<feature type="domain" description="L,D-TPase catalytic" evidence="11">
    <location>
        <begin position="79"/>
        <end position="216"/>
    </location>
</feature>
<proteinExistence type="inferred from homology"/>
<dbReference type="InterPro" id="IPR038063">
    <property type="entry name" value="Transpep_catalytic_dom"/>
</dbReference>
<evidence type="ECO:0000313" key="12">
    <source>
        <dbReference type="EMBL" id="RJK99956.1"/>
    </source>
</evidence>
<comment type="caution">
    <text evidence="12">The sequence shown here is derived from an EMBL/GenBank/DDBJ whole genome shotgun (WGS) entry which is preliminary data.</text>
</comment>
<comment type="similarity">
    <text evidence="2">Belongs to the YkuD family.</text>
</comment>
<organism evidence="12 13">
    <name type="scientific">Paracoccus aestuarii</name>
    <dbReference type="NCBI Taxonomy" id="453842"/>
    <lineage>
        <taxon>Bacteria</taxon>
        <taxon>Pseudomonadati</taxon>
        <taxon>Pseudomonadota</taxon>
        <taxon>Alphaproteobacteria</taxon>
        <taxon>Rhodobacterales</taxon>
        <taxon>Paracoccaceae</taxon>
        <taxon>Paracoccus</taxon>
    </lineage>
</organism>
<dbReference type="GO" id="GO:0071972">
    <property type="term" value="F:peptidoglycan L,D-transpeptidase activity"/>
    <property type="evidence" value="ECO:0007669"/>
    <property type="project" value="TreeGrafter"/>
</dbReference>
<evidence type="ECO:0000256" key="2">
    <source>
        <dbReference type="ARBA" id="ARBA00005992"/>
    </source>
</evidence>
<dbReference type="GO" id="GO:0008360">
    <property type="term" value="P:regulation of cell shape"/>
    <property type="evidence" value="ECO:0007669"/>
    <property type="project" value="UniProtKB-UniRule"/>
</dbReference>
<dbReference type="GO" id="GO:0016757">
    <property type="term" value="F:glycosyltransferase activity"/>
    <property type="evidence" value="ECO:0007669"/>
    <property type="project" value="UniProtKB-KW"/>
</dbReference>
<keyword evidence="7 9" id="KW-0573">Peptidoglycan synthesis</keyword>
<dbReference type="PANTHER" id="PTHR30582:SF24">
    <property type="entry name" value="L,D-TRANSPEPTIDASE ERFK_SRFK-RELATED"/>
    <property type="match status" value="1"/>
</dbReference>
<keyword evidence="3" id="KW-0328">Glycosyltransferase</keyword>
<dbReference type="SUPFAM" id="SSF141523">
    <property type="entry name" value="L,D-transpeptidase catalytic domain-like"/>
    <property type="match status" value="1"/>
</dbReference>
<gene>
    <name evidence="12" type="ORF">D3P06_13985</name>
</gene>
<evidence type="ECO:0000256" key="4">
    <source>
        <dbReference type="ARBA" id="ARBA00022679"/>
    </source>
</evidence>
<feature type="signal peptide" evidence="10">
    <location>
        <begin position="1"/>
        <end position="22"/>
    </location>
</feature>
<feature type="chain" id="PRO_5019342321" evidence="10">
    <location>
        <begin position="23"/>
        <end position="306"/>
    </location>
</feature>
<evidence type="ECO:0000256" key="8">
    <source>
        <dbReference type="ARBA" id="ARBA00023316"/>
    </source>
</evidence>
<dbReference type="UniPathway" id="UPA00219"/>
<evidence type="ECO:0000256" key="7">
    <source>
        <dbReference type="ARBA" id="ARBA00022984"/>
    </source>
</evidence>
<dbReference type="InterPro" id="IPR050979">
    <property type="entry name" value="LD-transpeptidase"/>
</dbReference>
<keyword evidence="4" id="KW-0808">Transferase</keyword>
<dbReference type="CDD" id="cd16913">
    <property type="entry name" value="YkuD_like"/>
    <property type="match status" value="1"/>
</dbReference>
<dbReference type="RefSeq" id="WP_119887144.1">
    <property type="nucleotide sequence ID" value="NZ_CP067169.1"/>
</dbReference>
<dbReference type="Proteomes" id="UP000285530">
    <property type="component" value="Unassembled WGS sequence"/>
</dbReference>
<dbReference type="InterPro" id="IPR005490">
    <property type="entry name" value="LD_TPept_cat_dom"/>
</dbReference>
<evidence type="ECO:0000256" key="1">
    <source>
        <dbReference type="ARBA" id="ARBA00004752"/>
    </source>
</evidence>
<comment type="pathway">
    <text evidence="1 9">Cell wall biogenesis; peptidoglycan biosynthesis.</text>
</comment>
<dbReference type="AlphaFoldDB" id="A0A418ZS20"/>
<accession>A0A418ZS20</accession>
<dbReference type="Pfam" id="PF03734">
    <property type="entry name" value="YkuD"/>
    <property type="match status" value="1"/>
</dbReference>
<evidence type="ECO:0000259" key="11">
    <source>
        <dbReference type="PROSITE" id="PS52029"/>
    </source>
</evidence>
<evidence type="ECO:0000256" key="5">
    <source>
        <dbReference type="ARBA" id="ARBA00022801"/>
    </source>
</evidence>
<evidence type="ECO:0000313" key="13">
    <source>
        <dbReference type="Proteomes" id="UP000285530"/>
    </source>
</evidence>
<dbReference type="Gene3D" id="2.40.440.10">
    <property type="entry name" value="L,D-transpeptidase catalytic domain-like"/>
    <property type="match status" value="1"/>
</dbReference>
<keyword evidence="8 9" id="KW-0961">Cell wall biogenesis/degradation</keyword>
<keyword evidence="10" id="KW-0732">Signal</keyword>
<reference evidence="12 13" key="1">
    <citation type="submission" date="2018-09" db="EMBL/GenBank/DDBJ databases">
        <title>Paracoccus onubensis nov. sp. a moderate halophilic bacterium isolated from Gruta de las Maravillas (Aracena, Spain).</title>
        <authorList>
            <person name="Jurado V."/>
            <person name="Gutierrez-Patricio S."/>
            <person name="Gonzalez-Pimentel J.L."/>
            <person name="Laiz L."/>
            <person name="Saiz-Jimenez C."/>
        </authorList>
    </citation>
    <scope>NUCLEOTIDE SEQUENCE [LARGE SCALE GENOMIC DNA]</scope>
    <source>
        <strain evidence="12 13">DSM 19484</strain>
    </source>
</reference>
<feature type="active site" description="Nucleophile" evidence="9">
    <location>
        <position position="192"/>
    </location>
</feature>
<dbReference type="PROSITE" id="PS52029">
    <property type="entry name" value="LD_TPASE"/>
    <property type="match status" value="1"/>
</dbReference>
<evidence type="ECO:0000256" key="3">
    <source>
        <dbReference type="ARBA" id="ARBA00022676"/>
    </source>
</evidence>
<protein>
    <submittedName>
        <fullName evidence="12">L,D-transpeptidase</fullName>
    </submittedName>
</protein>
<dbReference type="PROSITE" id="PS51257">
    <property type="entry name" value="PROKAR_LIPOPROTEIN"/>
    <property type="match status" value="1"/>
</dbReference>
<dbReference type="GO" id="GO:0071555">
    <property type="term" value="P:cell wall organization"/>
    <property type="evidence" value="ECO:0007669"/>
    <property type="project" value="UniProtKB-UniRule"/>
</dbReference>
<dbReference type="FunFam" id="2.40.440.10:FF:000002">
    <property type="entry name" value="L,D-transpeptidase ErfK/SrfK"/>
    <property type="match status" value="1"/>
</dbReference>
<dbReference type="PANTHER" id="PTHR30582">
    <property type="entry name" value="L,D-TRANSPEPTIDASE"/>
    <property type="match status" value="1"/>
</dbReference>
<evidence type="ECO:0000256" key="6">
    <source>
        <dbReference type="ARBA" id="ARBA00022960"/>
    </source>
</evidence>
<dbReference type="GO" id="GO:0005576">
    <property type="term" value="C:extracellular region"/>
    <property type="evidence" value="ECO:0007669"/>
    <property type="project" value="TreeGrafter"/>
</dbReference>
<keyword evidence="13" id="KW-1185">Reference proteome</keyword>
<evidence type="ECO:0000256" key="9">
    <source>
        <dbReference type="PROSITE-ProRule" id="PRU01373"/>
    </source>
</evidence>
<dbReference type="GO" id="GO:0018104">
    <property type="term" value="P:peptidoglycan-protein cross-linking"/>
    <property type="evidence" value="ECO:0007669"/>
    <property type="project" value="TreeGrafter"/>
</dbReference>
<evidence type="ECO:0000256" key="10">
    <source>
        <dbReference type="SAM" id="SignalP"/>
    </source>
</evidence>
<name>A0A418ZS20_9RHOB</name>
<keyword evidence="6 9" id="KW-0133">Cell shape</keyword>
<dbReference type="EMBL" id="QZEV01000086">
    <property type="protein sequence ID" value="RJK99956.1"/>
    <property type="molecule type" value="Genomic_DNA"/>
</dbReference>
<feature type="active site" description="Proton donor/acceptor" evidence="9">
    <location>
        <position position="176"/>
    </location>
</feature>
<dbReference type="OrthoDB" id="9795305at2"/>
<sequence>MRLASLFAALALGLAACGPSQETTTAAPQQPVSIPEIYQARVDRGPDGQPIQIPAVRAAYLNDRNRRQLVPFNGPESAGTIVVDPYARVLYHVQPGGQAMRYGVAVGRAGTGFEGRATIARKAAWPSWRPTDNMIRTQPELYRQFAGGLPGGTQNPLGSRALYLYQGSVDTYYRIHGTLDPSSIGKATSAGCIRLFNQDVIDLFEQVPNGTQVVVRGQADSVRYEGPMVETPEGYVIPAAEIQQATAPEAATAAPVQATAMNAVPAQAPVMDPYAAMAGNAAMVSDPFATASAGFVSPVESAVPSW</sequence>